<reference evidence="3 4" key="1">
    <citation type="submission" date="2020-10" db="EMBL/GenBank/DDBJ databases">
        <title>Mucilaginibacter mali sp. nov., isolated from rhizosphere soil of apple orchard.</title>
        <authorList>
            <person name="Lee J.-S."/>
            <person name="Kim H.S."/>
            <person name="Kim J.-S."/>
        </authorList>
    </citation>
    <scope>NUCLEOTIDE SEQUENCE [LARGE SCALE GENOMIC DNA]</scope>
    <source>
        <strain evidence="3 4">KCTC 23157</strain>
    </source>
</reference>
<dbReference type="Gene3D" id="1.20.1260.10">
    <property type="match status" value="1"/>
</dbReference>
<dbReference type="InterPro" id="IPR025419">
    <property type="entry name" value="DUF4142"/>
</dbReference>
<dbReference type="InterPro" id="IPR012347">
    <property type="entry name" value="Ferritin-like"/>
</dbReference>
<evidence type="ECO:0000313" key="4">
    <source>
        <dbReference type="Proteomes" id="UP000632774"/>
    </source>
</evidence>
<organism evidence="3 4">
    <name type="scientific">Mucilaginibacter boryungensis</name>
    <dbReference type="NCBI Taxonomy" id="768480"/>
    <lineage>
        <taxon>Bacteria</taxon>
        <taxon>Pseudomonadati</taxon>
        <taxon>Bacteroidota</taxon>
        <taxon>Sphingobacteriia</taxon>
        <taxon>Sphingobacteriales</taxon>
        <taxon>Sphingobacteriaceae</taxon>
        <taxon>Mucilaginibacter</taxon>
    </lineage>
</organism>
<feature type="domain" description="DUF4142" evidence="2">
    <location>
        <begin position="42"/>
        <end position="172"/>
    </location>
</feature>
<evidence type="ECO:0000313" key="3">
    <source>
        <dbReference type="EMBL" id="MBE9666487.1"/>
    </source>
</evidence>
<evidence type="ECO:0000259" key="2">
    <source>
        <dbReference type="Pfam" id="PF13628"/>
    </source>
</evidence>
<sequence length="177" mass="19400">MKNLKPLFLLPVMAIIIVACGDNQKSHNYNQKTQVDAEGLGFIKTANESGLTEIKASSLAESISKNPRVVSFAKMMVADHSKAAQDLSKLAQDKMVTKSDTLTVEHQQKIDSLGKLTGTAFDKAYMNMMLTDHLKAVEMFEKASADRIEAVQDFAKKTLPALKMHLDSAKAINSSLK</sequence>
<accession>A0ABR9XH31</accession>
<dbReference type="PANTHER" id="PTHR38593">
    <property type="entry name" value="BLR2558 PROTEIN"/>
    <property type="match status" value="1"/>
</dbReference>
<dbReference type="PROSITE" id="PS51257">
    <property type="entry name" value="PROKAR_LIPOPROTEIN"/>
    <property type="match status" value="1"/>
</dbReference>
<feature type="chain" id="PRO_5046896306" evidence="1">
    <location>
        <begin position="22"/>
        <end position="177"/>
    </location>
</feature>
<dbReference type="PANTHER" id="PTHR38593:SF1">
    <property type="entry name" value="BLR2558 PROTEIN"/>
    <property type="match status" value="1"/>
</dbReference>
<feature type="signal peptide" evidence="1">
    <location>
        <begin position="1"/>
        <end position="21"/>
    </location>
</feature>
<name>A0ABR9XH31_9SPHI</name>
<keyword evidence="4" id="KW-1185">Reference proteome</keyword>
<proteinExistence type="predicted"/>
<dbReference type="RefSeq" id="WP_194105841.1">
    <property type="nucleotide sequence ID" value="NZ_JADFFM010000001.1"/>
</dbReference>
<protein>
    <submittedName>
        <fullName evidence="3">DUF4142 domain-containing protein</fullName>
    </submittedName>
</protein>
<dbReference type="Pfam" id="PF13628">
    <property type="entry name" value="DUF4142"/>
    <property type="match status" value="1"/>
</dbReference>
<dbReference type="Proteomes" id="UP000632774">
    <property type="component" value="Unassembled WGS sequence"/>
</dbReference>
<evidence type="ECO:0000256" key="1">
    <source>
        <dbReference type="SAM" id="SignalP"/>
    </source>
</evidence>
<dbReference type="EMBL" id="JADFFM010000001">
    <property type="protein sequence ID" value="MBE9666487.1"/>
    <property type="molecule type" value="Genomic_DNA"/>
</dbReference>
<comment type="caution">
    <text evidence="3">The sequence shown here is derived from an EMBL/GenBank/DDBJ whole genome shotgun (WGS) entry which is preliminary data.</text>
</comment>
<keyword evidence="1" id="KW-0732">Signal</keyword>
<gene>
    <name evidence="3" type="ORF">IRJ18_08960</name>
</gene>